<evidence type="ECO:0000259" key="10">
    <source>
        <dbReference type="Pfam" id="PF25954"/>
    </source>
</evidence>
<evidence type="ECO:0000256" key="1">
    <source>
        <dbReference type="ARBA" id="ARBA00009477"/>
    </source>
</evidence>
<evidence type="ECO:0000256" key="4">
    <source>
        <dbReference type="ARBA" id="ARBA00023285"/>
    </source>
</evidence>
<comment type="caution">
    <text evidence="13">The sequence shown here is derived from an EMBL/GenBank/DDBJ whole genome shotgun (WGS) entry which is preliminary data.</text>
</comment>
<feature type="compositionally biased region" description="Basic and acidic residues" evidence="8">
    <location>
        <begin position="37"/>
        <end position="54"/>
    </location>
</feature>
<evidence type="ECO:0000256" key="2">
    <source>
        <dbReference type="ARBA" id="ARBA00022448"/>
    </source>
</evidence>
<dbReference type="SUPFAM" id="SSF111369">
    <property type="entry name" value="HlyD-like secretion proteins"/>
    <property type="match status" value="1"/>
</dbReference>
<dbReference type="Proteomes" id="UP000627205">
    <property type="component" value="Unassembled WGS sequence"/>
</dbReference>
<dbReference type="InterPro" id="IPR058647">
    <property type="entry name" value="BSH_CzcB-like"/>
</dbReference>
<gene>
    <name evidence="13" type="ORF">GCM10011430_00540</name>
</gene>
<keyword evidence="7" id="KW-0175">Coiled coil</keyword>
<evidence type="ECO:0000259" key="11">
    <source>
        <dbReference type="Pfam" id="PF25973"/>
    </source>
</evidence>
<reference evidence="13" key="1">
    <citation type="journal article" date="2014" name="Int. J. Syst. Evol. Microbiol.">
        <title>Complete genome sequence of Corynebacterium casei LMG S-19264T (=DSM 44701T), isolated from a smear-ripened cheese.</title>
        <authorList>
            <consortium name="US DOE Joint Genome Institute (JGI-PGF)"/>
            <person name="Walter F."/>
            <person name="Albersmeier A."/>
            <person name="Kalinowski J."/>
            <person name="Ruckert C."/>
        </authorList>
    </citation>
    <scope>NUCLEOTIDE SEQUENCE</scope>
    <source>
        <strain evidence="13">CCM 7664</strain>
    </source>
</reference>
<dbReference type="EMBL" id="BMDP01000001">
    <property type="protein sequence ID" value="GGI52880.1"/>
    <property type="molecule type" value="Genomic_DNA"/>
</dbReference>
<comment type="similarity">
    <text evidence="1">Belongs to the membrane fusion protein (MFP) (TC 8.A.1) family.</text>
</comment>
<feature type="domain" description="CzcB-like barrel-sandwich hybrid" evidence="11">
    <location>
        <begin position="98"/>
        <end position="242"/>
    </location>
</feature>
<dbReference type="GO" id="GO:0060003">
    <property type="term" value="P:copper ion export"/>
    <property type="evidence" value="ECO:0007669"/>
    <property type="project" value="TreeGrafter"/>
</dbReference>
<dbReference type="InterPro" id="IPR006143">
    <property type="entry name" value="RND_pump_MFP"/>
</dbReference>
<evidence type="ECO:0000256" key="7">
    <source>
        <dbReference type="SAM" id="Coils"/>
    </source>
</evidence>
<reference evidence="13" key="2">
    <citation type="submission" date="2020-09" db="EMBL/GenBank/DDBJ databases">
        <authorList>
            <person name="Sun Q."/>
            <person name="Sedlacek I."/>
        </authorList>
    </citation>
    <scope>NUCLEOTIDE SEQUENCE</scope>
    <source>
        <strain evidence="13">CCM 7664</strain>
    </source>
</reference>
<dbReference type="Gene3D" id="2.40.420.20">
    <property type="match status" value="1"/>
</dbReference>
<evidence type="ECO:0000256" key="3">
    <source>
        <dbReference type="ARBA" id="ARBA00022833"/>
    </source>
</evidence>
<feature type="region of interest" description="Disordered" evidence="8">
    <location>
        <begin position="37"/>
        <end position="57"/>
    </location>
</feature>
<dbReference type="FunFam" id="2.40.30.170:FF:000010">
    <property type="entry name" value="Efflux RND transporter periplasmic adaptor subunit"/>
    <property type="match status" value="1"/>
</dbReference>
<dbReference type="Gene3D" id="2.40.30.170">
    <property type="match status" value="1"/>
</dbReference>
<dbReference type="PANTHER" id="PTHR30097:SF4">
    <property type="entry name" value="SLR6042 PROTEIN"/>
    <property type="match status" value="1"/>
</dbReference>
<feature type="coiled-coil region" evidence="7">
    <location>
        <begin position="166"/>
        <end position="200"/>
    </location>
</feature>
<evidence type="ECO:0000256" key="8">
    <source>
        <dbReference type="SAM" id="MobiDB-lite"/>
    </source>
</evidence>
<dbReference type="Pfam" id="PF25975">
    <property type="entry name" value="CzcB_C"/>
    <property type="match status" value="1"/>
</dbReference>
<dbReference type="InterPro" id="IPR058649">
    <property type="entry name" value="CzcB_C"/>
</dbReference>
<sequence length="399" mass="42413">MMTKPNKKQTYAILAILCAGILLGLLILLGGNHASGDADEHGHAENQTHAEGQESKAATAAFDDTRIKAAGIALAEAGPATIRTTVTLPGEIGFNQDRTAHVVPRLAGVVQSVPANLGQSVKKGEVLAVLASTQLSEQRSELLAVRQRLSLARNIYQREKQLWEEKISAEQDYLQARANLQEAEIAVQNAQQKLAALGADGSTAGAYNRYELRAPFDGTVVEKHLAPGEAVAADANVFTVSDLATVWAEVAVPASELHIVRVGETVTVRATAFDSSAQGKVAYVGALLGQQTRTAQARVTLQNPDGNWRPGLYVNVEIATQETQVPVAVAADAIQEVDGRRVVFVRTADGFIPQVVKTGRDDGNHVEIVEGLQTGARYAAEGSFIVKSELGKAQAEHSH</sequence>
<keyword evidence="3" id="KW-0862">Zinc</keyword>
<dbReference type="GO" id="GO:0046686">
    <property type="term" value="P:response to cadmium ion"/>
    <property type="evidence" value="ECO:0007669"/>
    <property type="project" value="UniProtKB-KW"/>
</dbReference>
<dbReference type="Pfam" id="PF25954">
    <property type="entry name" value="Beta-barrel_RND_2"/>
    <property type="match status" value="1"/>
</dbReference>
<organism evidence="13 14">
    <name type="scientific">Oxalicibacterium solurbis</name>
    <dbReference type="NCBI Taxonomy" id="69280"/>
    <lineage>
        <taxon>Bacteria</taxon>
        <taxon>Pseudomonadati</taxon>
        <taxon>Pseudomonadota</taxon>
        <taxon>Betaproteobacteria</taxon>
        <taxon>Burkholderiales</taxon>
        <taxon>Oxalobacteraceae</taxon>
        <taxon>Oxalicibacterium</taxon>
    </lineage>
</organism>
<dbReference type="InterPro" id="IPR051909">
    <property type="entry name" value="MFP_Cation_Efflux"/>
</dbReference>
<keyword evidence="2" id="KW-0813">Transport</keyword>
<dbReference type="InterPro" id="IPR058792">
    <property type="entry name" value="Beta-barrel_RND_2"/>
</dbReference>
<evidence type="ECO:0000313" key="14">
    <source>
        <dbReference type="Proteomes" id="UP000627205"/>
    </source>
</evidence>
<dbReference type="Pfam" id="PF25893">
    <property type="entry name" value="HH_CzcB"/>
    <property type="match status" value="1"/>
</dbReference>
<dbReference type="GO" id="GO:0022857">
    <property type="term" value="F:transmembrane transporter activity"/>
    <property type="evidence" value="ECO:0007669"/>
    <property type="project" value="InterPro"/>
</dbReference>
<evidence type="ECO:0000313" key="13">
    <source>
        <dbReference type="EMBL" id="GGI52880.1"/>
    </source>
</evidence>
<dbReference type="Gene3D" id="2.40.50.100">
    <property type="match status" value="1"/>
</dbReference>
<proteinExistence type="inferred from homology"/>
<comment type="function">
    <text evidence="6">CzcA and CzcB together would act in zinc efflux nearly as effectively as the complete czc efflux system (CzcABC). The CzcB protein is thought to funnel zinc cations to the CzcA transport protein.</text>
</comment>
<protein>
    <recommendedName>
        <fullName evidence="15">Efflux RND transporter periplasmic adaptor subunit</fullName>
    </recommendedName>
</protein>
<accession>A0A8J3ATG5</accession>
<keyword evidence="4" id="KW-0170">Cobalt</keyword>
<evidence type="ECO:0000259" key="9">
    <source>
        <dbReference type="Pfam" id="PF25893"/>
    </source>
</evidence>
<dbReference type="RefSeq" id="WP_229723888.1">
    <property type="nucleotide sequence ID" value="NZ_BMDP01000001.1"/>
</dbReference>
<feature type="domain" description="CusB-like beta-barrel" evidence="10">
    <location>
        <begin position="245"/>
        <end position="321"/>
    </location>
</feature>
<name>A0A8J3ATG5_9BURK</name>
<feature type="domain" description="CzcB-like alpha-helical hairpin" evidence="9">
    <location>
        <begin position="137"/>
        <end position="196"/>
    </location>
</feature>
<dbReference type="GO" id="GO:0015679">
    <property type="term" value="P:plasma membrane copper ion transport"/>
    <property type="evidence" value="ECO:0007669"/>
    <property type="project" value="TreeGrafter"/>
</dbReference>
<evidence type="ECO:0000256" key="5">
    <source>
        <dbReference type="ARBA" id="ARBA00043263"/>
    </source>
</evidence>
<evidence type="ECO:0000259" key="12">
    <source>
        <dbReference type="Pfam" id="PF25975"/>
    </source>
</evidence>
<dbReference type="FunFam" id="2.40.420.20:FF:000006">
    <property type="entry name" value="RND family efflux transporter MFP subunit"/>
    <property type="match status" value="1"/>
</dbReference>
<dbReference type="AlphaFoldDB" id="A0A8J3ATG5"/>
<evidence type="ECO:0000256" key="6">
    <source>
        <dbReference type="ARBA" id="ARBA00058766"/>
    </source>
</evidence>
<dbReference type="PANTHER" id="PTHR30097">
    <property type="entry name" value="CATION EFFLUX SYSTEM PROTEIN CUSB"/>
    <property type="match status" value="1"/>
</dbReference>
<keyword evidence="14" id="KW-1185">Reference proteome</keyword>
<dbReference type="GO" id="GO:0046914">
    <property type="term" value="F:transition metal ion binding"/>
    <property type="evidence" value="ECO:0007669"/>
    <property type="project" value="TreeGrafter"/>
</dbReference>
<dbReference type="Pfam" id="PF25973">
    <property type="entry name" value="BSH_CzcB"/>
    <property type="match status" value="1"/>
</dbReference>
<dbReference type="InterPro" id="IPR058648">
    <property type="entry name" value="HH_CzcB-like"/>
</dbReference>
<feature type="domain" description="CzcB-like C-terminal circularly permuted SH3-like" evidence="12">
    <location>
        <begin position="327"/>
        <end position="387"/>
    </location>
</feature>
<evidence type="ECO:0008006" key="15">
    <source>
        <dbReference type="Google" id="ProtNLM"/>
    </source>
</evidence>
<dbReference type="GO" id="GO:0016020">
    <property type="term" value="C:membrane"/>
    <property type="evidence" value="ECO:0007669"/>
    <property type="project" value="InterPro"/>
</dbReference>
<dbReference type="NCBIfam" id="TIGR01730">
    <property type="entry name" value="RND_mfp"/>
    <property type="match status" value="1"/>
</dbReference>
<dbReference type="GO" id="GO:0030288">
    <property type="term" value="C:outer membrane-bounded periplasmic space"/>
    <property type="evidence" value="ECO:0007669"/>
    <property type="project" value="TreeGrafter"/>
</dbReference>
<keyword evidence="5" id="KW-0105">Cadmium resistance</keyword>